<dbReference type="Proteomes" id="UP000253862">
    <property type="component" value="Chromosome"/>
</dbReference>
<dbReference type="NCBIfam" id="NF046062">
    <property type="entry name" value="citrull_CtlX"/>
    <property type="match status" value="1"/>
</dbReference>
<evidence type="ECO:0000313" key="2">
    <source>
        <dbReference type="Proteomes" id="UP000253862"/>
    </source>
</evidence>
<keyword evidence="2" id="KW-1185">Reference proteome</keyword>
<protein>
    <recommendedName>
        <fullName evidence="3">Amidinotransferase</fullName>
    </recommendedName>
</protein>
<gene>
    <name evidence="1" type="ORF">CGC43_01685</name>
</gene>
<proteinExistence type="predicted"/>
<dbReference type="Pfam" id="PF19420">
    <property type="entry name" value="DDAH_eukar"/>
    <property type="match status" value="1"/>
</dbReference>
<dbReference type="EMBL" id="CP022375">
    <property type="protein sequence ID" value="AXH29387.1"/>
    <property type="molecule type" value="Genomic_DNA"/>
</dbReference>
<dbReference type="SUPFAM" id="SSF55909">
    <property type="entry name" value="Pentein"/>
    <property type="match status" value="1"/>
</dbReference>
<dbReference type="OrthoDB" id="9788268at2"/>
<evidence type="ECO:0000313" key="1">
    <source>
        <dbReference type="EMBL" id="AXH29387.1"/>
    </source>
</evidence>
<dbReference type="AlphaFoldDB" id="A0A345JPZ1"/>
<dbReference type="PANTHER" id="PTHR43224:SF1">
    <property type="entry name" value="AMIDINOTRANSFERASE"/>
    <property type="match status" value="1"/>
</dbReference>
<dbReference type="Gene3D" id="3.75.10.10">
    <property type="entry name" value="L-arginine/glycine Amidinotransferase, Chain A"/>
    <property type="match status" value="1"/>
</dbReference>
<reference evidence="1 2" key="1">
    <citation type="submission" date="2017-07" db="EMBL/GenBank/DDBJ databases">
        <title>Complete genome sequences and comparative analysis of the novel pathogen Francisella opportunistica.</title>
        <authorList>
            <person name="Dietrich E.A."/>
            <person name="Kingry L.C."/>
            <person name="Petersen J.M."/>
        </authorList>
    </citation>
    <scope>NUCLEOTIDE SEQUENCE [LARGE SCALE GENOMIC DNA]</scope>
    <source>
        <strain evidence="1 2">14-2155</strain>
    </source>
</reference>
<accession>A0A345JPZ1</accession>
<name>A0A345JPZ1_9GAMM</name>
<dbReference type="KEGG" id="foo:CGC45_01665"/>
<evidence type="ECO:0008006" key="3">
    <source>
        <dbReference type="Google" id="ProtNLM"/>
    </source>
</evidence>
<dbReference type="PIRSF" id="PIRSF028188">
    <property type="entry name" value="Amdntrnsf_FN0238"/>
    <property type="match status" value="1"/>
</dbReference>
<sequence>MNRYIANTVVMVEPKYFCFNQETSVNNAFQNQLDISNDELQSRVIREFENMVAKIRTNGIEVIVLKSNPNTPDAVFPNNWFSTHIIDNQPYIFIYPMYTRNRRHEVQVDNLLVQLNKLTTTNYKVVDFRGDYSKALEGTGVFIFDHEFKIAYMSLSPRANAQLAQQVCNKLGYKLVTFTSYDKKGPIYHTNVMLSIGEHLAVVCLESIKSAPQRELVIKNLQQSNKEIIDISLDQMYQMCGNVLEVKNKDDKSFLLLSQTAYKGFSQSQLAMIDKYATPIACDITNIEVVGGGSARCMLAEIFYN</sequence>
<dbReference type="PANTHER" id="PTHR43224">
    <property type="entry name" value="AMIDINOTRANSFERASE"/>
    <property type="match status" value="1"/>
</dbReference>
<dbReference type="InterPro" id="IPR014541">
    <property type="entry name" value="Amdntrnsf_FN0238"/>
</dbReference>
<dbReference type="RefSeq" id="WP_071628674.1">
    <property type="nucleotide sequence ID" value="NZ_CP022375.1"/>
</dbReference>
<organism evidence="1 2">
    <name type="scientific">Francisella opportunistica</name>
    <dbReference type="NCBI Taxonomy" id="2016517"/>
    <lineage>
        <taxon>Bacteria</taxon>
        <taxon>Pseudomonadati</taxon>
        <taxon>Pseudomonadota</taxon>
        <taxon>Gammaproteobacteria</taxon>
        <taxon>Thiotrichales</taxon>
        <taxon>Francisellaceae</taxon>
        <taxon>Francisella</taxon>
    </lineage>
</organism>